<reference evidence="1 2" key="1">
    <citation type="journal article" date="2012" name="Stand. Genomic Sci.">
        <title>Complete genome sequencing and analysis of Saprospira grandis str. Lewin, a predatory marine bacterium.</title>
        <authorList>
            <person name="Saw J.H."/>
            <person name="Yuryev A."/>
            <person name="Kanbe M."/>
            <person name="Hou S."/>
            <person name="Young A.G."/>
            <person name="Aizawa S."/>
            <person name="Alam M."/>
        </authorList>
    </citation>
    <scope>NUCLEOTIDE SEQUENCE [LARGE SCALE GENOMIC DNA]</scope>
    <source>
        <strain evidence="1 2">Lewin</strain>
    </source>
</reference>
<dbReference type="Proteomes" id="UP000007519">
    <property type="component" value="Chromosome"/>
</dbReference>
<gene>
    <name evidence="1" type="ordered locus">SGRA_3946</name>
</gene>
<evidence type="ECO:0000313" key="1">
    <source>
        <dbReference type="EMBL" id="AFC26661.1"/>
    </source>
</evidence>
<dbReference type="EMBL" id="CP002831">
    <property type="protein sequence ID" value="AFC26661.1"/>
    <property type="molecule type" value="Genomic_DNA"/>
</dbReference>
<organism evidence="1 2">
    <name type="scientific">Saprospira grandis (strain Lewin)</name>
    <dbReference type="NCBI Taxonomy" id="984262"/>
    <lineage>
        <taxon>Bacteria</taxon>
        <taxon>Pseudomonadati</taxon>
        <taxon>Bacteroidota</taxon>
        <taxon>Saprospiria</taxon>
        <taxon>Saprospirales</taxon>
        <taxon>Saprospiraceae</taxon>
        <taxon>Saprospira</taxon>
    </lineage>
</organism>
<dbReference type="RefSeq" id="WP_015694243.1">
    <property type="nucleotide sequence ID" value="NC_016940.1"/>
</dbReference>
<proteinExistence type="predicted"/>
<name>H6L770_SAPGL</name>
<keyword evidence="2" id="KW-1185">Reference proteome</keyword>
<dbReference type="KEGG" id="sgn:SGRA_3946"/>
<dbReference type="STRING" id="984262.SGRA_3946"/>
<dbReference type="PROSITE" id="PS51257">
    <property type="entry name" value="PROKAR_LIPOPROTEIN"/>
    <property type="match status" value="1"/>
</dbReference>
<evidence type="ECO:0000313" key="2">
    <source>
        <dbReference type="Proteomes" id="UP000007519"/>
    </source>
</evidence>
<sequence>MKNILYILVIFSVFACMPQGPTELSYAVYDEKGEYCNDVRLKEDSSTLYLIDKNYMDLGYEVLLPIFNEKDSIMYVSYEDFIVTCHECKAKEAVLYALLGPYVVSSTKVEDVYQVKLFFLTKDQFEDYYAPVYDTLLHQFYSINIDDFSIVDQGQEGLFTGGEWAPRLQFCAED</sequence>
<evidence type="ECO:0008006" key="3">
    <source>
        <dbReference type="Google" id="ProtNLM"/>
    </source>
</evidence>
<accession>H6L770</accession>
<protein>
    <recommendedName>
        <fullName evidence="3">Lipoprotein</fullName>
    </recommendedName>
</protein>
<dbReference type="AlphaFoldDB" id="H6L770"/>
<dbReference type="HOGENOM" id="CLU_1766734_0_0_10"/>